<reference evidence="3 4" key="1">
    <citation type="submission" date="2017-05" db="EMBL/GenBank/DDBJ databases">
        <authorList>
            <person name="Varghese N."/>
            <person name="Submissions S."/>
        </authorList>
    </citation>
    <scope>NUCLEOTIDE SEQUENCE [LARGE SCALE GENOMIC DNA]</scope>
    <source>
        <strain evidence="3 4">DSM 18015</strain>
    </source>
</reference>
<comment type="caution">
    <text evidence="3">The sequence shown here is derived from an EMBL/GenBank/DDBJ whole genome shotgun (WGS) entry which is preliminary data.</text>
</comment>
<gene>
    <name evidence="3" type="ORF">SAMN05421679_10987</name>
</gene>
<keyword evidence="2" id="KW-0732">Signal</keyword>
<evidence type="ECO:0008006" key="5">
    <source>
        <dbReference type="Google" id="ProtNLM"/>
    </source>
</evidence>
<feature type="compositionally biased region" description="Basic residues" evidence="1">
    <location>
        <begin position="34"/>
        <end position="49"/>
    </location>
</feature>
<sequence length="91" mass="10309">MKKLLFTLLTLGLLIPTTFSASTKNPSRSEFFAKKQKKKKASKKRKSRKSYADNGCTYNGYPLIKGKRGGCYYWAGNSKEYVDRSYCSGCN</sequence>
<organism evidence="3 4">
    <name type="scientific">Epilithonimonas pallida</name>
    <dbReference type="NCBI Taxonomy" id="373671"/>
    <lineage>
        <taxon>Bacteria</taxon>
        <taxon>Pseudomonadati</taxon>
        <taxon>Bacteroidota</taxon>
        <taxon>Flavobacteriia</taxon>
        <taxon>Flavobacteriales</taxon>
        <taxon>Weeksellaceae</taxon>
        <taxon>Chryseobacterium group</taxon>
        <taxon>Epilithonimonas</taxon>
    </lineage>
</organism>
<dbReference type="EMBL" id="FXUO01000009">
    <property type="protein sequence ID" value="SMP96529.1"/>
    <property type="molecule type" value="Genomic_DNA"/>
</dbReference>
<keyword evidence="4" id="KW-1185">Reference proteome</keyword>
<evidence type="ECO:0000256" key="1">
    <source>
        <dbReference type="SAM" id="MobiDB-lite"/>
    </source>
</evidence>
<dbReference type="Proteomes" id="UP001158050">
    <property type="component" value="Unassembled WGS sequence"/>
</dbReference>
<evidence type="ECO:0000256" key="2">
    <source>
        <dbReference type="SAM" id="SignalP"/>
    </source>
</evidence>
<evidence type="ECO:0000313" key="3">
    <source>
        <dbReference type="EMBL" id="SMP96529.1"/>
    </source>
</evidence>
<feature type="chain" id="PRO_5046092443" description="Secreted protein" evidence="2">
    <location>
        <begin position="22"/>
        <end position="91"/>
    </location>
</feature>
<proteinExistence type="predicted"/>
<feature type="region of interest" description="Disordered" evidence="1">
    <location>
        <begin position="31"/>
        <end position="53"/>
    </location>
</feature>
<evidence type="ECO:0000313" key="4">
    <source>
        <dbReference type="Proteomes" id="UP001158050"/>
    </source>
</evidence>
<feature type="signal peptide" evidence="2">
    <location>
        <begin position="1"/>
        <end position="21"/>
    </location>
</feature>
<name>A0ABY1R5R0_9FLAO</name>
<dbReference type="RefSeq" id="WP_283417864.1">
    <property type="nucleotide sequence ID" value="NZ_FXUO01000009.1"/>
</dbReference>
<accession>A0ABY1R5R0</accession>
<protein>
    <recommendedName>
        <fullName evidence="5">Secreted protein</fullName>
    </recommendedName>
</protein>